<dbReference type="GO" id="GO:0051539">
    <property type="term" value="F:4 iron, 4 sulfur cluster binding"/>
    <property type="evidence" value="ECO:0007669"/>
    <property type="project" value="UniProtKB-KW"/>
</dbReference>
<dbReference type="InterPro" id="IPR050067">
    <property type="entry name" value="IPM_dehydratase_rel_enz"/>
</dbReference>
<comment type="caution">
    <text evidence="16">The sequence shown here is derived from an EMBL/GenBank/DDBJ whole genome shotgun (WGS) entry which is preliminary data.</text>
</comment>
<keyword evidence="10" id="KW-0479">Metal-binding</keyword>
<organism evidence="16 17">
    <name type="scientific">Parasutterella muris</name>
    <dbReference type="NCBI Taxonomy" id="2565572"/>
    <lineage>
        <taxon>Bacteria</taxon>
        <taxon>Pseudomonadati</taxon>
        <taxon>Pseudomonadota</taxon>
        <taxon>Betaproteobacteria</taxon>
        <taxon>Burkholderiales</taxon>
        <taxon>Sutterellaceae</taxon>
        <taxon>Parasutterella</taxon>
    </lineage>
</organism>
<evidence type="ECO:0000256" key="2">
    <source>
        <dbReference type="ARBA" id="ARBA00001966"/>
    </source>
</evidence>
<dbReference type="InterPro" id="IPR015931">
    <property type="entry name" value="Acnase/IPM_dHydase_lsu_aba_1/3"/>
</dbReference>
<evidence type="ECO:0000256" key="1">
    <source>
        <dbReference type="ARBA" id="ARBA00000491"/>
    </source>
</evidence>
<evidence type="ECO:0000256" key="9">
    <source>
        <dbReference type="ARBA" id="ARBA00022605"/>
    </source>
</evidence>
<evidence type="ECO:0000256" key="12">
    <source>
        <dbReference type="ARBA" id="ARBA00023014"/>
    </source>
</evidence>
<evidence type="ECO:0000256" key="13">
    <source>
        <dbReference type="ARBA" id="ARBA00023239"/>
    </source>
</evidence>
<keyword evidence="12" id="KW-0411">Iron-sulfur</keyword>
<keyword evidence="7" id="KW-0432">Leucine biosynthesis</keyword>
<comment type="subunit">
    <text evidence="5">Heterodimer of LeuC and LeuD.</text>
</comment>
<dbReference type="PROSITE" id="PS01244">
    <property type="entry name" value="ACONITASE_2"/>
    <property type="match status" value="1"/>
</dbReference>
<dbReference type="InterPro" id="IPR018136">
    <property type="entry name" value="Aconitase_4Fe-4S_BS"/>
</dbReference>
<comment type="catalytic activity">
    <reaction evidence="1">
        <text>(2R,3S)-3-isopropylmalate = (2S)-2-isopropylmalate</text>
        <dbReference type="Rhea" id="RHEA:32287"/>
        <dbReference type="ChEBI" id="CHEBI:1178"/>
        <dbReference type="ChEBI" id="CHEBI:35121"/>
        <dbReference type="EC" id="4.2.1.33"/>
    </reaction>
</comment>
<keyword evidence="9" id="KW-0028">Amino-acid biosynthesis</keyword>
<keyword evidence="17" id="KW-1185">Reference proteome</keyword>
<dbReference type="Gene3D" id="3.30.499.10">
    <property type="entry name" value="Aconitase, domain 3"/>
    <property type="match status" value="2"/>
</dbReference>
<comment type="pathway">
    <text evidence="4">Amino-acid biosynthesis; L-leucine biosynthesis; L-leucine from 3-methyl-2-oxobutanoate: step 2/4.</text>
</comment>
<dbReference type="OrthoDB" id="9802769at2"/>
<evidence type="ECO:0000256" key="7">
    <source>
        <dbReference type="ARBA" id="ARBA00022430"/>
    </source>
</evidence>
<dbReference type="GO" id="GO:0009098">
    <property type="term" value="P:L-leucine biosynthetic process"/>
    <property type="evidence" value="ECO:0007669"/>
    <property type="project" value="UniProtKB-UniPathway"/>
</dbReference>
<evidence type="ECO:0000256" key="14">
    <source>
        <dbReference type="ARBA" id="ARBA00023304"/>
    </source>
</evidence>
<dbReference type="SUPFAM" id="SSF53732">
    <property type="entry name" value="Aconitase iron-sulfur domain"/>
    <property type="match status" value="1"/>
</dbReference>
<dbReference type="UniPathway" id="UPA00048">
    <property type="reaction ID" value="UER00071"/>
</dbReference>
<dbReference type="InterPro" id="IPR036008">
    <property type="entry name" value="Aconitase_4Fe-4S_dom"/>
</dbReference>
<evidence type="ECO:0000256" key="10">
    <source>
        <dbReference type="ARBA" id="ARBA00022723"/>
    </source>
</evidence>
<accession>A0A6L6YKG2</accession>
<evidence type="ECO:0000313" key="16">
    <source>
        <dbReference type="EMBL" id="MVX57259.1"/>
    </source>
</evidence>
<name>A0A6L6YKG2_9BURK</name>
<evidence type="ECO:0000256" key="8">
    <source>
        <dbReference type="ARBA" id="ARBA00022485"/>
    </source>
</evidence>
<keyword evidence="14" id="KW-0100">Branched-chain amino acid biosynthesis</keyword>
<evidence type="ECO:0000259" key="15">
    <source>
        <dbReference type="Pfam" id="PF00330"/>
    </source>
</evidence>
<dbReference type="GO" id="GO:0003861">
    <property type="term" value="F:3-isopropylmalate dehydratase activity"/>
    <property type="evidence" value="ECO:0007669"/>
    <property type="project" value="UniProtKB-EC"/>
</dbReference>
<dbReference type="CDD" id="cd01583">
    <property type="entry name" value="IPMI"/>
    <property type="match status" value="1"/>
</dbReference>
<dbReference type="EMBL" id="WSRP01000026">
    <property type="protein sequence ID" value="MVX57259.1"/>
    <property type="molecule type" value="Genomic_DNA"/>
</dbReference>
<evidence type="ECO:0000256" key="6">
    <source>
        <dbReference type="ARBA" id="ARBA00011998"/>
    </source>
</evidence>
<evidence type="ECO:0000256" key="4">
    <source>
        <dbReference type="ARBA" id="ARBA00004729"/>
    </source>
</evidence>
<proteinExistence type="predicted"/>
<dbReference type="InterPro" id="IPR033941">
    <property type="entry name" value="IPMI_cat"/>
</dbReference>
<sequence>MNPRTLYEKLLDTHTIRKYDEDGSERLLFIDRTVVNEYTSPQAFTLLRENKLKVRRPSATLGTIDHVNPSAADRPIYPTEENARKQVQYLEENGQTFGLEVYNNDSPNQGIEHVVMVEQGRVQPGMVIGAGDSHTAMYGAFGCLGFGIGTSDIYHYLATSALNYKCLKNMRVHLVGKKPSDVSAKDLIIHVVRELGAGGCGGCCVEFTGEAVRELSPEGRLTFCNMAVECGARSSLIAPDEKIFEYLKGRPYAPKGENWDKAVEYWRTLKSDEGAVFDKEAVIDVSGAKPMVTWGTSPDQAVSIDEVIPDPMLEQNPDRRADMQRALSYMGLKAGEKIAGIPITHAFIGSCTNSRIEDLRAAASVLKGRKVHPGVTAAVVPGSMQIRKQAEEEGLDQIFKDAGWQWRKSGCSLCLAMNGDILQANDRCVSATNRNFEGRQGVGTRTHLASPQIVASSSINGCIADFRS</sequence>
<dbReference type="NCBIfam" id="NF004016">
    <property type="entry name" value="PRK05478.1"/>
    <property type="match status" value="1"/>
</dbReference>
<dbReference type="EC" id="4.2.1.33" evidence="6"/>
<dbReference type="PRINTS" id="PR00415">
    <property type="entry name" value="ACONITASE"/>
</dbReference>
<gene>
    <name evidence="16" type="primary">leuC</name>
    <name evidence="16" type="ORF">E5987_08595</name>
</gene>
<reference evidence="16 17" key="1">
    <citation type="submission" date="2019-12" db="EMBL/GenBank/DDBJ databases">
        <title>Microbes associate with the intestines of laboratory mice.</title>
        <authorList>
            <person name="Navarre W."/>
            <person name="Wong E."/>
        </authorList>
    </citation>
    <scope>NUCLEOTIDE SEQUENCE [LARGE SCALE GENOMIC DNA]</scope>
    <source>
        <strain evidence="16 17">NM82_D38</strain>
    </source>
</reference>
<evidence type="ECO:0000313" key="17">
    <source>
        <dbReference type="Proteomes" id="UP000472580"/>
    </source>
</evidence>
<comment type="function">
    <text evidence="3">Catalyzes the isomerization between 2-isopropylmalate and 3-isopropylmalate, via the formation of 2-isopropylmaleate.</text>
</comment>
<dbReference type="RefSeq" id="WP_160335685.1">
    <property type="nucleotide sequence ID" value="NZ_CALPCR010000013.1"/>
</dbReference>
<dbReference type="Proteomes" id="UP000472580">
    <property type="component" value="Unassembled WGS sequence"/>
</dbReference>
<keyword evidence="13 16" id="KW-0456">Lyase</keyword>
<dbReference type="AlphaFoldDB" id="A0A6L6YKG2"/>
<evidence type="ECO:0000256" key="5">
    <source>
        <dbReference type="ARBA" id="ARBA00011271"/>
    </source>
</evidence>
<dbReference type="InterPro" id="IPR004430">
    <property type="entry name" value="3-IsopropMal_deHydase_lsu"/>
</dbReference>
<evidence type="ECO:0000256" key="3">
    <source>
        <dbReference type="ARBA" id="ARBA00002695"/>
    </source>
</evidence>
<dbReference type="InterPro" id="IPR001030">
    <property type="entry name" value="Acoase/IPM_deHydtase_lsu_aba"/>
</dbReference>
<protein>
    <recommendedName>
        <fullName evidence="6">3-isopropylmalate dehydratase</fullName>
        <ecNumber evidence="6">4.2.1.33</ecNumber>
    </recommendedName>
</protein>
<dbReference type="PANTHER" id="PTHR43822:SF9">
    <property type="entry name" value="3-ISOPROPYLMALATE DEHYDRATASE"/>
    <property type="match status" value="1"/>
</dbReference>
<dbReference type="GO" id="GO:0046872">
    <property type="term" value="F:metal ion binding"/>
    <property type="evidence" value="ECO:0007669"/>
    <property type="project" value="UniProtKB-KW"/>
</dbReference>
<evidence type="ECO:0000256" key="11">
    <source>
        <dbReference type="ARBA" id="ARBA00023004"/>
    </source>
</evidence>
<feature type="domain" description="Aconitase/3-isopropylmalate dehydratase large subunit alpha/beta/alpha" evidence="15">
    <location>
        <begin position="8"/>
        <end position="461"/>
    </location>
</feature>
<keyword evidence="11" id="KW-0408">Iron</keyword>
<keyword evidence="8" id="KW-0004">4Fe-4S</keyword>
<dbReference type="PROSITE" id="PS00450">
    <property type="entry name" value="ACONITASE_1"/>
    <property type="match status" value="1"/>
</dbReference>
<dbReference type="NCBIfam" id="TIGR00170">
    <property type="entry name" value="leuC"/>
    <property type="match status" value="1"/>
</dbReference>
<dbReference type="NCBIfam" id="NF009116">
    <property type="entry name" value="PRK12466.1"/>
    <property type="match status" value="1"/>
</dbReference>
<comment type="cofactor">
    <cofactor evidence="2">
        <name>[4Fe-4S] cluster</name>
        <dbReference type="ChEBI" id="CHEBI:49883"/>
    </cofactor>
</comment>
<dbReference type="PANTHER" id="PTHR43822">
    <property type="entry name" value="HOMOACONITASE, MITOCHONDRIAL-RELATED"/>
    <property type="match status" value="1"/>
</dbReference>
<dbReference type="Pfam" id="PF00330">
    <property type="entry name" value="Aconitase"/>
    <property type="match status" value="1"/>
</dbReference>